<evidence type="ECO:0000256" key="1">
    <source>
        <dbReference type="ARBA" id="ARBA00004141"/>
    </source>
</evidence>
<keyword evidence="6 7" id="KW-0472">Membrane</keyword>
<keyword evidence="4 7" id="KW-0812">Transmembrane</keyword>
<comment type="subcellular location">
    <subcellularLocation>
        <location evidence="1">Membrane</location>
        <topology evidence="1">Multi-pass membrane protein</topology>
    </subcellularLocation>
</comment>
<comment type="similarity">
    <text evidence="2">Belongs to the major facilitator superfamily. Sugar transporter (TC 2.A.1.1) family.</text>
</comment>
<accession>A0AAD3SMD1</accession>
<dbReference type="AlphaFoldDB" id="A0AAD3SMD1"/>
<name>A0AAD3SMD1_NEPGR</name>
<evidence type="ECO:0000256" key="4">
    <source>
        <dbReference type="ARBA" id="ARBA00022692"/>
    </source>
</evidence>
<protein>
    <recommendedName>
        <fullName evidence="8">Major facilitator superfamily (MFS) profile domain-containing protein</fullName>
    </recommendedName>
</protein>
<sequence>MGIVYYASDIFESAGFSSSVGTVAMAIIQLPTTAFGVYLMDKSGRRPLLMFSASGMCSACILAGLSFLLKDHGWLKHFSPYLVFVGILLYSATYPLGMGGIPFILMSEIFPINIKGSAGSLATVVNWSTSWIVSYAFNFMLDWNSSGTFFIFAAVNTLSVLFIVKLVPETKGRSLEEIQESLIHIRNNPCIS</sequence>
<evidence type="ECO:0000256" key="3">
    <source>
        <dbReference type="ARBA" id="ARBA00022597"/>
    </source>
</evidence>
<evidence type="ECO:0000313" key="10">
    <source>
        <dbReference type="Proteomes" id="UP001279734"/>
    </source>
</evidence>
<feature type="transmembrane region" description="Helical" evidence="7">
    <location>
        <begin position="81"/>
        <end position="106"/>
    </location>
</feature>
<feature type="transmembrane region" description="Helical" evidence="7">
    <location>
        <begin position="20"/>
        <end position="40"/>
    </location>
</feature>
<keyword evidence="3" id="KW-0762">Sugar transport</keyword>
<keyword evidence="10" id="KW-1185">Reference proteome</keyword>
<dbReference type="InterPro" id="IPR036259">
    <property type="entry name" value="MFS_trans_sf"/>
</dbReference>
<evidence type="ECO:0000313" key="9">
    <source>
        <dbReference type="EMBL" id="GMH13172.1"/>
    </source>
</evidence>
<feature type="transmembrane region" description="Helical" evidence="7">
    <location>
        <begin position="149"/>
        <end position="167"/>
    </location>
</feature>
<dbReference type="GO" id="GO:0022857">
    <property type="term" value="F:transmembrane transporter activity"/>
    <property type="evidence" value="ECO:0007669"/>
    <property type="project" value="InterPro"/>
</dbReference>
<dbReference type="Gene3D" id="1.20.1250.20">
    <property type="entry name" value="MFS general substrate transporter like domains"/>
    <property type="match status" value="1"/>
</dbReference>
<comment type="caution">
    <text evidence="9">The sequence shown here is derived from an EMBL/GenBank/DDBJ whole genome shotgun (WGS) entry which is preliminary data.</text>
</comment>
<dbReference type="InterPro" id="IPR005828">
    <property type="entry name" value="MFS_sugar_transport-like"/>
</dbReference>
<organism evidence="9 10">
    <name type="scientific">Nepenthes gracilis</name>
    <name type="common">Slender pitcher plant</name>
    <dbReference type="NCBI Taxonomy" id="150966"/>
    <lineage>
        <taxon>Eukaryota</taxon>
        <taxon>Viridiplantae</taxon>
        <taxon>Streptophyta</taxon>
        <taxon>Embryophyta</taxon>
        <taxon>Tracheophyta</taxon>
        <taxon>Spermatophyta</taxon>
        <taxon>Magnoliopsida</taxon>
        <taxon>eudicotyledons</taxon>
        <taxon>Gunneridae</taxon>
        <taxon>Pentapetalae</taxon>
        <taxon>Caryophyllales</taxon>
        <taxon>Nepenthaceae</taxon>
        <taxon>Nepenthes</taxon>
    </lineage>
</organism>
<keyword evidence="5 7" id="KW-1133">Transmembrane helix</keyword>
<dbReference type="InterPro" id="IPR050549">
    <property type="entry name" value="MFS_Trehalose_Transporter"/>
</dbReference>
<dbReference type="GO" id="GO:0016020">
    <property type="term" value="C:membrane"/>
    <property type="evidence" value="ECO:0007669"/>
    <property type="project" value="UniProtKB-SubCell"/>
</dbReference>
<evidence type="ECO:0000259" key="8">
    <source>
        <dbReference type="PROSITE" id="PS50850"/>
    </source>
</evidence>
<dbReference type="EMBL" id="BSYO01000012">
    <property type="protein sequence ID" value="GMH13172.1"/>
    <property type="molecule type" value="Genomic_DNA"/>
</dbReference>
<evidence type="ECO:0000256" key="6">
    <source>
        <dbReference type="ARBA" id="ARBA00023136"/>
    </source>
</evidence>
<keyword evidence="3" id="KW-0813">Transport</keyword>
<proteinExistence type="inferred from homology"/>
<dbReference type="SUPFAM" id="SSF103473">
    <property type="entry name" value="MFS general substrate transporter"/>
    <property type="match status" value="1"/>
</dbReference>
<dbReference type="PROSITE" id="PS50850">
    <property type="entry name" value="MFS"/>
    <property type="match status" value="1"/>
</dbReference>
<gene>
    <name evidence="9" type="ORF">Nepgr_015013</name>
</gene>
<dbReference type="InterPro" id="IPR020846">
    <property type="entry name" value="MFS_dom"/>
</dbReference>
<evidence type="ECO:0000256" key="2">
    <source>
        <dbReference type="ARBA" id="ARBA00010992"/>
    </source>
</evidence>
<dbReference type="PANTHER" id="PTHR48021">
    <property type="match status" value="1"/>
</dbReference>
<feature type="transmembrane region" description="Helical" evidence="7">
    <location>
        <begin position="118"/>
        <end position="137"/>
    </location>
</feature>
<evidence type="ECO:0000256" key="7">
    <source>
        <dbReference type="SAM" id="Phobius"/>
    </source>
</evidence>
<feature type="domain" description="Major facilitator superfamily (MFS) profile" evidence="8">
    <location>
        <begin position="1"/>
        <end position="171"/>
    </location>
</feature>
<evidence type="ECO:0000256" key="5">
    <source>
        <dbReference type="ARBA" id="ARBA00022989"/>
    </source>
</evidence>
<feature type="transmembrane region" description="Helical" evidence="7">
    <location>
        <begin position="47"/>
        <end position="69"/>
    </location>
</feature>
<dbReference type="Pfam" id="PF00083">
    <property type="entry name" value="Sugar_tr"/>
    <property type="match status" value="1"/>
</dbReference>
<dbReference type="Proteomes" id="UP001279734">
    <property type="component" value="Unassembled WGS sequence"/>
</dbReference>
<reference evidence="9" key="1">
    <citation type="submission" date="2023-05" db="EMBL/GenBank/DDBJ databases">
        <title>Nepenthes gracilis genome sequencing.</title>
        <authorList>
            <person name="Fukushima K."/>
        </authorList>
    </citation>
    <scope>NUCLEOTIDE SEQUENCE</scope>
    <source>
        <strain evidence="9">SING2019-196</strain>
    </source>
</reference>
<dbReference type="PANTHER" id="PTHR48021:SF25">
    <property type="entry name" value="SUGAR TRANSPORTER ERD6-LIKE 5"/>
    <property type="match status" value="1"/>
</dbReference>